<protein>
    <submittedName>
        <fullName evidence="7">Spy/CpxP family protein refolding chaperone</fullName>
    </submittedName>
</protein>
<feature type="region of interest" description="Disordered" evidence="5">
    <location>
        <begin position="154"/>
        <end position="183"/>
    </location>
</feature>
<feature type="signal peptide" evidence="6">
    <location>
        <begin position="1"/>
        <end position="25"/>
    </location>
</feature>
<sequence length="183" mass="19562">MNYRNGFLAAAAVVGLSTAALSAHAHPGFPPPPPPPPGGPGACMAGGFGVYGGHGHGGGMSMLEGLDLTKQQRKDIDAILRTAHEQDRADDTRGDFEKIHQQIQDILTSPGPVDKDKIATLQQQAATLRAQAEARHIDVASRIHDVLTPDQLAQVKARQTKIHDLREQLREAEHPAPPPPPEK</sequence>
<keyword evidence="8" id="KW-1185">Reference proteome</keyword>
<dbReference type="InterPro" id="IPR012899">
    <property type="entry name" value="LTXXQ"/>
</dbReference>
<feature type="compositionally biased region" description="Basic and acidic residues" evidence="5">
    <location>
        <begin position="161"/>
        <end position="174"/>
    </location>
</feature>
<accession>A0ABT3Q6E5</accession>
<comment type="subcellular location">
    <subcellularLocation>
        <location evidence="1">Periplasm</location>
    </subcellularLocation>
</comment>
<dbReference type="PANTHER" id="PTHR38102">
    <property type="entry name" value="PERIPLASMIC CHAPERONE SPY"/>
    <property type="match status" value="1"/>
</dbReference>
<evidence type="ECO:0000256" key="5">
    <source>
        <dbReference type="SAM" id="MobiDB-lite"/>
    </source>
</evidence>
<keyword evidence="3 6" id="KW-0732">Signal</keyword>
<dbReference type="Gene3D" id="1.20.120.1490">
    <property type="match status" value="1"/>
</dbReference>
<dbReference type="Pfam" id="PF07813">
    <property type="entry name" value="LTXXQ"/>
    <property type="match status" value="1"/>
</dbReference>
<comment type="caution">
    <text evidence="7">The sequence shown here is derived from an EMBL/GenBank/DDBJ whole genome shotgun (WGS) entry which is preliminary data.</text>
</comment>
<feature type="chain" id="PRO_5046232423" evidence="6">
    <location>
        <begin position="26"/>
        <end position="183"/>
    </location>
</feature>
<dbReference type="PANTHER" id="PTHR38102:SF1">
    <property type="entry name" value="PERIPLASMIC CHAPERONE SPY"/>
    <property type="match status" value="1"/>
</dbReference>
<evidence type="ECO:0000256" key="2">
    <source>
        <dbReference type="ARBA" id="ARBA00008441"/>
    </source>
</evidence>
<evidence type="ECO:0000256" key="4">
    <source>
        <dbReference type="ARBA" id="ARBA00022764"/>
    </source>
</evidence>
<dbReference type="Proteomes" id="UP001526446">
    <property type="component" value="Unassembled WGS sequence"/>
</dbReference>
<comment type="similarity">
    <text evidence="2">Belongs to the CpxP/Spy family.</text>
</comment>
<dbReference type="EMBL" id="JAPIUX010000003">
    <property type="protein sequence ID" value="MCX2560854.1"/>
    <property type="molecule type" value="Genomic_DNA"/>
</dbReference>
<evidence type="ECO:0000256" key="1">
    <source>
        <dbReference type="ARBA" id="ARBA00004418"/>
    </source>
</evidence>
<evidence type="ECO:0000313" key="7">
    <source>
        <dbReference type="EMBL" id="MCX2560854.1"/>
    </source>
</evidence>
<reference evidence="7 8" key="1">
    <citation type="submission" date="2022-11" db="EMBL/GenBank/DDBJ databases">
        <title>Genome sequencing of Acetobacter type strain.</title>
        <authorList>
            <person name="Heo J."/>
            <person name="Lee D."/>
            <person name="Han B.-H."/>
            <person name="Hong S.-B."/>
            <person name="Kwon S.-W."/>
        </authorList>
    </citation>
    <scope>NUCLEOTIDE SEQUENCE [LARGE SCALE GENOMIC DNA]</scope>
    <source>
        <strain evidence="7 8">KACC 21251</strain>
    </source>
</reference>
<keyword evidence="4" id="KW-0574">Periplasm</keyword>
<gene>
    <name evidence="7" type="ORF">OQ252_05480</name>
</gene>
<evidence type="ECO:0000313" key="8">
    <source>
        <dbReference type="Proteomes" id="UP001526446"/>
    </source>
</evidence>
<evidence type="ECO:0000256" key="3">
    <source>
        <dbReference type="ARBA" id="ARBA00022729"/>
    </source>
</evidence>
<evidence type="ECO:0000256" key="6">
    <source>
        <dbReference type="SAM" id="SignalP"/>
    </source>
</evidence>
<dbReference type="RefSeq" id="WP_166120727.1">
    <property type="nucleotide sequence ID" value="NZ_JAPIUX010000003.1"/>
</dbReference>
<organism evidence="7 8">
    <name type="scientific">Acetobacter farinalis</name>
    <dbReference type="NCBI Taxonomy" id="1260984"/>
    <lineage>
        <taxon>Bacteria</taxon>
        <taxon>Pseudomonadati</taxon>
        <taxon>Pseudomonadota</taxon>
        <taxon>Alphaproteobacteria</taxon>
        <taxon>Acetobacterales</taxon>
        <taxon>Acetobacteraceae</taxon>
        <taxon>Acetobacter</taxon>
    </lineage>
</organism>
<dbReference type="InterPro" id="IPR052211">
    <property type="entry name" value="Cpx_auxiliary_protein"/>
</dbReference>
<name>A0ABT3Q6E5_9PROT</name>
<proteinExistence type="inferred from homology"/>